<evidence type="ECO:0000256" key="5">
    <source>
        <dbReference type="ARBA" id="ARBA00022989"/>
    </source>
</evidence>
<dbReference type="Proteomes" id="UP000254429">
    <property type="component" value="Unassembled WGS sequence"/>
</dbReference>
<evidence type="ECO:0000313" key="8">
    <source>
        <dbReference type="EMBL" id="STM40255.1"/>
    </source>
</evidence>
<organism evidence="8 9">
    <name type="scientific">Escherichia coli</name>
    <dbReference type="NCBI Taxonomy" id="562"/>
    <lineage>
        <taxon>Bacteria</taxon>
        <taxon>Pseudomonadati</taxon>
        <taxon>Pseudomonadota</taxon>
        <taxon>Gammaproteobacteria</taxon>
        <taxon>Enterobacterales</taxon>
        <taxon>Enterobacteriaceae</taxon>
        <taxon>Escherichia</taxon>
    </lineage>
</organism>
<evidence type="ECO:0000313" key="9">
    <source>
        <dbReference type="Proteomes" id="UP000254429"/>
    </source>
</evidence>
<feature type="transmembrane region" description="Helical" evidence="7">
    <location>
        <begin position="45"/>
        <end position="64"/>
    </location>
</feature>
<accession>A0A377DW15</accession>
<reference evidence="8 9" key="1">
    <citation type="submission" date="2018-06" db="EMBL/GenBank/DDBJ databases">
        <authorList>
            <consortium name="Pathogen Informatics"/>
            <person name="Doyle S."/>
        </authorList>
    </citation>
    <scope>NUCLEOTIDE SEQUENCE [LARGE SCALE GENOMIC DNA]</scope>
    <source>
        <strain evidence="8 9">NCTC8500</strain>
    </source>
</reference>
<evidence type="ECO:0000256" key="4">
    <source>
        <dbReference type="ARBA" id="ARBA00022692"/>
    </source>
</evidence>
<dbReference type="GO" id="GO:0005886">
    <property type="term" value="C:plasma membrane"/>
    <property type="evidence" value="ECO:0007669"/>
    <property type="project" value="TreeGrafter"/>
</dbReference>
<keyword evidence="5 7" id="KW-1133">Transmembrane helix</keyword>
<dbReference type="Pfam" id="PF00860">
    <property type="entry name" value="Xan_ur_permease"/>
    <property type="match status" value="1"/>
</dbReference>
<dbReference type="PANTHER" id="PTHR42810">
    <property type="entry name" value="PURINE PERMEASE C1399.01C-RELATED"/>
    <property type="match status" value="1"/>
</dbReference>
<evidence type="ECO:0000256" key="2">
    <source>
        <dbReference type="ARBA" id="ARBA00008821"/>
    </source>
</evidence>
<feature type="transmembrane region" description="Helical" evidence="7">
    <location>
        <begin position="203"/>
        <end position="221"/>
    </location>
</feature>
<dbReference type="InterPro" id="IPR006043">
    <property type="entry name" value="NCS2"/>
</dbReference>
<evidence type="ECO:0000256" key="6">
    <source>
        <dbReference type="ARBA" id="ARBA00023136"/>
    </source>
</evidence>
<evidence type="ECO:0000256" key="7">
    <source>
        <dbReference type="SAM" id="Phobius"/>
    </source>
</evidence>
<gene>
    <name evidence="8" type="primary">ybbY_2</name>
    <name evidence="8" type="ORF">NCTC8500_04102</name>
</gene>
<dbReference type="NCBIfam" id="NF037981">
    <property type="entry name" value="NCS2_1"/>
    <property type="match status" value="1"/>
</dbReference>
<evidence type="ECO:0000256" key="3">
    <source>
        <dbReference type="ARBA" id="ARBA00022448"/>
    </source>
</evidence>
<name>A0A377DW15_ECOLX</name>
<protein>
    <submittedName>
        <fullName evidence="8">Putative permease</fullName>
    </submittedName>
</protein>
<dbReference type="AlphaFoldDB" id="A0A377DW15"/>
<proteinExistence type="inferred from homology"/>
<dbReference type="EMBL" id="UGFG01000001">
    <property type="protein sequence ID" value="STM40255.1"/>
    <property type="molecule type" value="Genomic_DNA"/>
</dbReference>
<sequence length="222" mass="23960">MFNFAVSRESLLSGFQWFFFIFCNTVVVPPTLLSAFQLPQSSLLTLTQYAFLATALACFAQAFCGHRRAIMEGPGGLWWGTILTITLGEASRGTPINDIATSLAVGIALSGVLTMLIGFSGLGHRLARLFTPSVMVLFMLMLGAQLTTIFFKGMLGLPFGIADPNFKIQLPPFRALGGGDVPGTGDDYLPAATFCPLWPAGRHHNRLVVVVLLLSFFALALR</sequence>
<dbReference type="GO" id="GO:0042907">
    <property type="term" value="F:xanthine transmembrane transporter activity"/>
    <property type="evidence" value="ECO:0007669"/>
    <property type="project" value="TreeGrafter"/>
</dbReference>
<keyword evidence="3" id="KW-0813">Transport</keyword>
<dbReference type="PANTHER" id="PTHR42810:SF6">
    <property type="entry name" value="PURINE PERMEASE YBBY-RELATED"/>
    <property type="match status" value="1"/>
</dbReference>
<comment type="subcellular location">
    <subcellularLocation>
        <location evidence="1">Membrane</location>
        <topology evidence="1">Multi-pass membrane protein</topology>
    </subcellularLocation>
</comment>
<keyword evidence="4 7" id="KW-0812">Transmembrane</keyword>
<feature type="transmembrane region" description="Helical" evidence="7">
    <location>
        <begin position="129"/>
        <end position="151"/>
    </location>
</feature>
<feature type="transmembrane region" description="Helical" evidence="7">
    <location>
        <begin position="99"/>
        <end position="122"/>
    </location>
</feature>
<evidence type="ECO:0000256" key="1">
    <source>
        <dbReference type="ARBA" id="ARBA00004141"/>
    </source>
</evidence>
<comment type="similarity">
    <text evidence="2">Belongs to the nucleobase:cation symporter-2 (NCS2) (TC 2.A.40) family.</text>
</comment>
<keyword evidence="6 7" id="KW-0472">Membrane</keyword>